<organism evidence="3 4">
    <name type="scientific">Dimorphilus gyrociliatus</name>
    <dbReference type="NCBI Taxonomy" id="2664684"/>
    <lineage>
        <taxon>Eukaryota</taxon>
        <taxon>Metazoa</taxon>
        <taxon>Spiralia</taxon>
        <taxon>Lophotrochozoa</taxon>
        <taxon>Annelida</taxon>
        <taxon>Polychaeta</taxon>
        <taxon>Polychaeta incertae sedis</taxon>
        <taxon>Dinophilidae</taxon>
        <taxon>Dimorphilus</taxon>
    </lineage>
</organism>
<evidence type="ECO:0000313" key="4">
    <source>
        <dbReference type="Proteomes" id="UP000549394"/>
    </source>
</evidence>
<dbReference type="InterPro" id="IPR035985">
    <property type="entry name" value="Ubiquitin-activating_enz"/>
</dbReference>
<dbReference type="OrthoDB" id="412647at2759"/>
<dbReference type="PANTHER" id="PTHR10953:SF162">
    <property type="entry name" value="SUMO-ACTIVATING ENZYME SUBUNIT 1"/>
    <property type="match status" value="1"/>
</dbReference>
<dbReference type="PANTHER" id="PTHR10953">
    <property type="entry name" value="UBIQUITIN-ACTIVATING ENZYME E1"/>
    <property type="match status" value="1"/>
</dbReference>
<dbReference type="GO" id="GO:0019948">
    <property type="term" value="F:SUMO activating enzyme activity"/>
    <property type="evidence" value="ECO:0007669"/>
    <property type="project" value="TreeGrafter"/>
</dbReference>
<evidence type="ECO:0000256" key="1">
    <source>
        <dbReference type="ARBA" id="ARBA00005673"/>
    </source>
</evidence>
<dbReference type="Pfam" id="PF00899">
    <property type="entry name" value="ThiF"/>
    <property type="match status" value="1"/>
</dbReference>
<evidence type="ECO:0000313" key="3">
    <source>
        <dbReference type="EMBL" id="CAD5119173.1"/>
    </source>
</evidence>
<evidence type="ECO:0000259" key="2">
    <source>
        <dbReference type="Pfam" id="PF00899"/>
    </source>
</evidence>
<dbReference type="EMBL" id="CAJFCJ010000009">
    <property type="protein sequence ID" value="CAD5119173.1"/>
    <property type="molecule type" value="Genomic_DNA"/>
</dbReference>
<proteinExistence type="inferred from homology"/>
<reference evidence="3 4" key="1">
    <citation type="submission" date="2020-08" db="EMBL/GenBank/DDBJ databases">
        <authorList>
            <person name="Hejnol A."/>
        </authorList>
    </citation>
    <scope>NUCLEOTIDE SEQUENCE [LARGE SCALE GENOMIC DNA]</scope>
</reference>
<dbReference type="InterPro" id="IPR045886">
    <property type="entry name" value="ThiF/MoeB/HesA"/>
</dbReference>
<dbReference type="SUPFAM" id="SSF69572">
    <property type="entry name" value="Activating enzymes of the ubiquitin-like proteins"/>
    <property type="match status" value="1"/>
</dbReference>
<comment type="caution">
    <text evidence="3">The sequence shown here is derived from an EMBL/GenBank/DDBJ whole genome shotgun (WGS) entry which is preliminary data.</text>
</comment>
<dbReference type="InterPro" id="IPR000594">
    <property type="entry name" value="ThiF_NAD_FAD-bd"/>
</dbReference>
<protein>
    <submittedName>
        <fullName evidence="3">DgyrCDS7811</fullName>
    </submittedName>
</protein>
<accession>A0A7I8VUP8</accession>
<feature type="domain" description="THIF-type NAD/FAD binding fold" evidence="2">
    <location>
        <begin position="14"/>
        <end position="258"/>
    </location>
</feature>
<dbReference type="Proteomes" id="UP000549394">
    <property type="component" value="Unassembled WGS sequence"/>
</dbReference>
<gene>
    <name evidence="3" type="ORF">DGYR_LOCUS7456</name>
</gene>
<dbReference type="GO" id="GO:0031510">
    <property type="term" value="C:SUMO activating enzyme complex"/>
    <property type="evidence" value="ECO:0007669"/>
    <property type="project" value="TreeGrafter"/>
</dbReference>
<comment type="similarity">
    <text evidence="1">Belongs to the ubiquitin-activating E1 family.</text>
</comment>
<dbReference type="Gene3D" id="3.40.50.720">
    <property type="entry name" value="NAD(P)-binding Rossmann-like Domain"/>
    <property type="match status" value="1"/>
</dbReference>
<sequence length="279" mass="31295">MSNNEISKEEVDQYDRQIRLWGIEAQNRLRNANVLIIGMGGFGAEVTKNIVLAGINSIVLMDDKNVTMVDGSCQFLIDITKDIGRNRAECSVSRTKLLNPNVKVSFIAETIKNLSNDYLKKFDVICATTGSQEDITRLDETCRENGTVLFFGCVQGTFAYYFIDAGSHEYTKKTIKNQETTYSEDVQEFPKFSDVLETRNPSTLLIKALDFITGVKKPILMEFGVACAVIGGIVAQEIIKAISKKDPLYNNFFVFDSQGDGSGQFYKVLKEKYPCQKFD</sequence>
<dbReference type="GO" id="GO:0005737">
    <property type="term" value="C:cytoplasm"/>
    <property type="evidence" value="ECO:0007669"/>
    <property type="project" value="TreeGrafter"/>
</dbReference>
<dbReference type="GO" id="GO:0016925">
    <property type="term" value="P:protein sumoylation"/>
    <property type="evidence" value="ECO:0007669"/>
    <property type="project" value="TreeGrafter"/>
</dbReference>
<keyword evidence="4" id="KW-1185">Reference proteome</keyword>
<dbReference type="AlphaFoldDB" id="A0A7I8VUP8"/>
<name>A0A7I8VUP8_9ANNE</name>